<name>A0AAD7AMY3_9AGAR</name>
<sequence length="269" mass="29777">MHERTVELGSILFGATCDTVAKIPSIQQLSPRAWFRCLRCLAIVVDAFIYVFPDYMALLAHTLTQLELHHTVDLKSNDTPALFERRISRTSRSISTYSTAVPFAAHSALTRFTVSDVSRKSAFCALSTDSPSLMIGSEGQTVGRIIGIWQRHSSRRGAPERLILLDLVWYEIRWTSSNSPGATVKAQSSIADVLTSSDLNFPATCLPPYANVQRWRTLPLAGRSIIYTANISHSIPDMVPKITHPAKDRAGAVEEGLPHRVGVRKLDLH</sequence>
<protein>
    <submittedName>
        <fullName evidence="1">Uncharacterized protein</fullName>
    </submittedName>
</protein>
<accession>A0AAD7AMY3</accession>
<proteinExistence type="predicted"/>
<keyword evidence="2" id="KW-1185">Reference proteome</keyword>
<organism evidence="1 2">
    <name type="scientific">Mycena albidolilacea</name>
    <dbReference type="NCBI Taxonomy" id="1033008"/>
    <lineage>
        <taxon>Eukaryota</taxon>
        <taxon>Fungi</taxon>
        <taxon>Dikarya</taxon>
        <taxon>Basidiomycota</taxon>
        <taxon>Agaricomycotina</taxon>
        <taxon>Agaricomycetes</taxon>
        <taxon>Agaricomycetidae</taxon>
        <taxon>Agaricales</taxon>
        <taxon>Marasmiineae</taxon>
        <taxon>Mycenaceae</taxon>
        <taxon>Mycena</taxon>
    </lineage>
</organism>
<reference evidence="1" key="1">
    <citation type="submission" date="2023-03" db="EMBL/GenBank/DDBJ databases">
        <title>Massive genome expansion in bonnet fungi (Mycena s.s.) driven by repeated elements and novel gene families across ecological guilds.</title>
        <authorList>
            <consortium name="Lawrence Berkeley National Laboratory"/>
            <person name="Harder C.B."/>
            <person name="Miyauchi S."/>
            <person name="Viragh M."/>
            <person name="Kuo A."/>
            <person name="Thoen E."/>
            <person name="Andreopoulos B."/>
            <person name="Lu D."/>
            <person name="Skrede I."/>
            <person name="Drula E."/>
            <person name="Henrissat B."/>
            <person name="Morin E."/>
            <person name="Kohler A."/>
            <person name="Barry K."/>
            <person name="LaButti K."/>
            <person name="Morin E."/>
            <person name="Salamov A."/>
            <person name="Lipzen A."/>
            <person name="Mereny Z."/>
            <person name="Hegedus B."/>
            <person name="Baldrian P."/>
            <person name="Stursova M."/>
            <person name="Weitz H."/>
            <person name="Taylor A."/>
            <person name="Grigoriev I.V."/>
            <person name="Nagy L.G."/>
            <person name="Martin F."/>
            <person name="Kauserud H."/>
        </authorList>
    </citation>
    <scope>NUCLEOTIDE SEQUENCE</scope>
    <source>
        <strain evidence="1">CBHHK002</strain>
    </source>
</reference>
<evidence type="ECO:0000313" key="1">
    <source>
        <dbReference type="EMBL" id="KAJ7363110.1"/>
    </source>
</evidence>
<gene>
    <name evidence="1" type="ORF">DFH08DRAFT_800090</name>
</gene>
<comment type="caution">
    <text evidence="1">The sequence shown here is derived from an EMBL/GenBank/DDBJ whole genome shotgun (WGS) entry which is preliminary data.</text>
</comment>
<evidence type="ECO:0000313" key="2">
    <source>
        <dbReference type="Proteomes" id="UP001218218"/>
    </source>
</evidence>
<dbReference type="AlphaFoldDB" id="A0AAD7AMY3"/>
<dbReference type="Proteomes" id="UP001218218">
    <property type="component" value="Unassembled WGS sequence"/>
</dbReference>
<dbReference type="EMBL" id="JARIHO010000004">
    <property type="protein sequence ID" value="KAJ7363110.1"/>
    <property type="molecule type" value="Genomic_DNA"/>
</dbReference>